<organism evidence="19 20">
    <name type="scientific">Alkalicoccus luteus</name>
    <dbReference type="NCBI Taxonomy" id="1237094"/>
    <lineage>
        <taxon>Bacteria</taxon>
        <taxon>Bacillati</taxon>
        <taxon>Bacillota</taxon>
        <taxon>Bacilli</taxon>
        <taxon>Bacillales</taxon>
        <taxon>Bacillaceae</taxon>
        <taxon>Alkalicoccus</taxon>
    </lineage>
</organism>
<dbReference type="InterPro" id="IPR012338">
    <property type="entry name" value="Beta-lactam/transpept-like"/>
</dbReference>
<comment type="caution">
    <text evidence="19">The sequence shown here is derived from an EMBL/GenBank/DDBJ whole genome shotgun (WGS) entry which is preliminary data.</text>
</comment>
<dbReference type="Gene3D" id="1.10.3810.10">
    <property type="entry name" value="Biosynthetic peptidoglycan transglycosylase-like"/>
    <property type="match status" value="1"/>
</dbReference>
<gene>
    <name evidence="19" type="ORF">HCN83_03660</name>
</gene>
<dbReference type="Gene3D" id="3.40.710.10">
    <property type="entry name" value="DD-peptidase/beta-lactamase superfamily"/>
    <property type="match status" value="1"/>
</dbReference>
<evidence type="ECO:0000256" key="12">
    <source>
        <dbReference type="ARBA" id="ARBA00023136"/>
    </source>
</evidence>
<evidence type="ECO:0000256" key="2">
    <source>
        <dbReference type="ARBA" id="ARBA00007090"/>
    </source>
</evidence>
<keyword evidence="20" id="KW-1185">Reference proteome</keyword>
<name>A0A969TVT8_9BACI</name>
<sequence>MIRTGLGFTAVAFLAAAFTFLFGELLEQLPQTPTFHEVLDEEIQFDAAAMTLNSRITDRHGVLVSDVYSGENRIYTPLEEMPEVAVNMFLAVEDRQFYEHKGFDGNGIARALMVNLQAQEIDQGGSTITQQVARNLYLTHEQTYERKLSEILYAYQMEREMTKEDILELYMNSIYFANGVYGFESASQFYFSRPSSELSLAEITFLGAIPNAPSRFDPLVNSEATMERQEVMLERMVTAGILTERQLTDALEEQIVLDLSERTDDFPDYVSYVHHEFEELLINQENLDAEGAAERAKELLQQGVIIETALDPDVQNTVTDIINDRFSASDIQAAASVIDHEMNEITAITGGTAYQKFDFHRGWQASRSPGSTIKPLLSFGPFMEETGEDKAGSYIDSGPFSKNGYSPRNFGGTEYGVVTLEQAFKQSHNTAAVRMLDKITPETGFSYLRKFDFPRLKEEDIRLPAALGGFSEGMSVNDMTRAYTVFQNKGDYRTPRAIRQVTTLDGDVIVEGTSASVSVYSAETADTIRGMMKRTVESGTGTAARYETDGYLGGKTGTSDDFHDLWFIGSNDWYTTGIWVGHDQPQSLENQSRDQVHTRLWRNIMQQLPAAP</sequence>
<keyword evidence="9" id="KW-0378">Hydrolase</keyword>
<dbReference type="Pfam" id="PF00905">
    <property type="entry name" value="Transpeptidase"/>
    <property type="match status" value="1"/>
</dbReference>
<proteinExistence type="inferred from homology"/>
<dbReference type="GO" id="GO:0008955">
    <property type="term" value="F:peptidoglycan glycosyltransferase activity"/>
    <property type="evidence" value="ECO:0007669"/>
    <property type="project" value="UniProtKB-EC"/>
</dbReference>
<evidence type="ECO:0000256" key="16">
    <source>
        <dbReference type="ARBA" id="ARBA00049902"/>
    </source>
</evidence>
<protein>
    <submittedName>
        <fullName evidence="19">Penicillin-binding protein</fullName>
    </submittedName>
</protein>
<evidence type="ECO:0000259" key="18">
    <source>
        <dbReference type="Pfam" id="PF00912"/>
    </source>
</evidence>
<comment type="catalytic activity">
    <reaction evidence="16">
        <text>[GlcNAc-(1-&gt;4)-Mur2Ac(oyl-L-Ala-gamma-D-Glu-L-Lys-D-Ala-D-Ala)](n)-di-trans,octa-cis-undecaprenyl diphosphate + beta-D-GlcNAc-(1-&gt;4)-Mur2Ac(oyl-L-Ala-gamma-D-Glu-L-Lys-D-Ala-D-Ala)-di-trans,octa-cis-undecaprenyl diphosphate = [GlcNAc-(1-&gt;4)-Mur2Ac(oyl-L-Ala-gamma-D-Glu-L-Lys-D-Ala-D-Ala)](n+1)-di-trans,octa-cis-undecaprenyl diphosphate + di-trans,octa-cis-undecaprenyl diphosphate + H(+)</text>
        <dbReference type="Rhea" id="RHEA:23708"/>
        <dbReference type="Rhea" id="RHEA-COMP:9602"/>
        <dbReference type="Rhea" id="RHEA-COMP:9603"/>
        <dbReference type="ChEBI" id="CHEBI:15378"/>
        <dbReference type="ChEBI" id="CHEBI:58405"/>
        <dbReference type="ChEBI" id="CHEBI:60033"/>
        <dbReference type="ChEBI" id="CHEBI:78435"/>
        <dbReference type="EC" id="2.4.99.28"/>
    </reaction>
</comment>
<dbReference type="SUPFAM" id="SSF56601">
    <property type="entry name" value="beta-lactamase/transpeptidase-like"/>
    <property type="match status" value="1"/>
</dbReference>
<dbReference type="AlphaFoldDB" id="A0A969TVT8"/>
<evidence type="ECO:0000256" key="15">
    <source>
        <dbReference type="ARBA" id="ARBA00034000"/>
    </source>
</evidence>
<comment type="catalytic activity">
    <reaction evidence="15">
        <text>Preferential cleavage: (Ac)2-L-Lys-D-Ala-|-D-Ala. Also transpeptidation of peptidyl-alanyl moieties that are N-acyl substituents of D-alanine.</text>
        <dbReference type="EC" id="3.4.16.4"/>
    </reaction>
</comment>
<comment type="similarity">
    <text evidence="2">In the C-terminal section; belongs to the transpeptidase family.</text>
</comment>
<dbReference type="GO" id="GO:0009002">
    <property type="term" value="F:serine-type D-Ala-D-Ala carboxypeptidase activity"/>
    <property type="evidence" value="ECO:0007669"/>
    <property type="project" value="UniProtKB-EC"/>
</dbReference>
<evidence type="ECO:0000256" key="10">
    <source>
        <dbReference type="ARBA" id="ARBA00022960"/>
    </source>
</evidence>
<evidence type="ECO:0000256" key="5">
    <source>
        <dbReference type="ARBA" id="ARBA00022645"/>
    </source>
</evidence>
<keyword evidence="14" id="KW-0961">Cell wall biogenesis/degradation</keyword>
<keyword evidence="13" id="KW-0511">Multifunctional enzyme</keyword>
<keyword evidence="7" id="KW-0328">Glycosyltransferase</keyword>
<evidence type="ECO:0000256" key="3">
    <source>
        <dbReference type="ARBA" id="ARBA00007739"/>
    </source>
</evidence>
<dbReference type="InterPro" id="IPR001264">
    <property type="entry name" value="Glyco_trans_51"/>
</dbReference>
<dbReference type="InterPro" id="IPR050396">
    <property type="entry name" value="Glycosyltr_51/Transpeptidase"/>
</dbReference>
<evidence type="ECO:0000313" key="20">
    <source>
        <dbReference type="Proteomes" id="UP000752012"/>
    </source>
</evidence>
<dbReference type="GO" id="GO:0009252">
    <property type="term" value="P:peptidoglycan biosynthetic process"/>
    <property type="evidence" value="ECO:0007669"/>
    <property type="project" value="UniProtKB-KW"/>
</dbReference>
<dbReference type="GO" id="GO:0071555">
    <property type="term" value="P:cell wall organization"/>
    <property type="evidence" value="ECO:0007669"/>
    <property type="project" value="UniProtKB-KW"/>
</dbReference>
<evidence type="ECO:0000259" key="17">
    <source>
        <dbReference type="Pfam" id="PF00905"/>
    </source>
</evidence>
<evidence type="ECO:0000256" key="9">
    <source>
        <dbReference type="ARBA" id="ARBA00022801"/>
    </source>
</evidence>
<keyword evidence="8" id="KW-0808">Transferase</keyword>
<dbReference type="GO" id="GO:0008360">
    <property type="term" value="P:regulation of cell shape"/>
    <property type="evidence" value="ECO:0007669"/>
    <property type="project" value="UniProtKB-KW"/>
</dbReference>
<keyword evidence="11" id="KW-0573">Peptidoglycan synthesis</keyword>
<evidence type="ECO:0000256" key="1">
    <source>
        <dbReference type="ARBA" id="ARBA00004236"/>
    </source>
</evidence>
<comment type="subcellular location">
    <subcellularLocation>
        <location evidence="1">Cell membrane</location>
    </subcellularLocation>
</comment>
<evidence type="ECO:0000256" key="11">
    <source>
        <dbReference type="ARBA" id="ARBA00022984"/>
    </source>
</evidence>
<keyword evidence="5" id="KW-0121">Carboxypeptidase</keyword>
<dbReference type="PANTHER" id="PTHR32282:SF11">
    <property type="entry name" value="PENICILLIN-BINDING PROTEIN 1B"/>
    <property type="match status" value="1"/>
</dbReference>
<accession>A0A969TVT8</accession>
<keyword evidence="10" id="KW-0133">Cell shape</keyword>
<dbReference type="GO" id="GO:0006508">
    <property type="term" value="P:proteolysis"/>
    <property type="evidence" value="ECO:0007669"/>
    <property type="project" value="UniProtKB-KW"/>
</dbReference>
<dbReference type="EMBL" id="JAATHJ010000003">
    <property type="protein sequence ID" value="NJP36684.1"/>
    <property type="molecule type" value="Genomic_DNA"/>
</dbReference>
<dbReference type="GO" id="GO:0005886">
    <property type="term" value="C:plasma membrane"/>
    <property type="evidence" value="ECO:0007669"/>
    <property type="project" value="UniProtKB-SubCell"/>
</dbReference>
<dbReference type="SUPFAM" id="SSF53955">
    <property type="entry name" value="Lysozyme-like"/>
    <property type="match status" value="1"/>
</dbReference>
<evidence type="ECO:0000256" key="8">
    <source>
        <dbReference type="ARBA" id="ARBA00022679"/>
    </source>
</evidence>
<dbReference type="PANTHER" id="PTHR32282">
    <property type="entry name" value="BINDING PROTEIN TRANSPEPTIDASE, PUTATIVE-RELATED"/>
    <property type="match status" value="1"/>
</dbReference>
<dbReference type="Proteomes" id="UP000752012">
    <property type="component" value="Unassembled WGS sequence"/>
</dbReference>
<dbReference type="FunFam" id="1.10.3810.10:FF:000001">
    <property type="entry name" value="Penicillin-binding protein 1A"/>
    <property type="match status" value="1"/>
</dbReference>
<dbReference type="RefSeq" id="WP_168004966.1">
    <property type="nucleotide sequence ID" value="NZ_JAATHJ010000003.1"/>
</dbReference>
<reference evidence="19 20" key="1">
    <citation type="submission" date="2020-03" db="EMBL/GenBank/DDBJ databases">
        <title>Assessment of the enzymatic potential of alkaline-tolerant lipase obtained from Bacillus luteus H11 (technogenic soil) for the bioremediation of saline soils contaminated with petroleum substances.</title>
        <authorList>
            <person name="Kalwasinska A."/>
        </authorList>
    </citation>
    <scope>NUCLEOTIDE SEQUENCE [LARGE SCALE GENOMIC DNA]</scope>
    <source>
        <strain evidence="19 20">H11</strain>
    </source>
</reference>
<evidence type="ECO:0000256" key="13">
    <source>
        <dbReference type="ARBA" id="ARBA00023268"/>
    </source>
</evidence>
<dbReference type="Pfam" id="PF00912">
    <property type="entry name" value="Transgly"/>
    <property type="match status" value="1"/>
</dbReference>
<dbReference type="InterPro" id="IPR023346">
    <property type="entry name" value="Lysozyme-like_dom_sf"/>
</dbReference>
<evidence type="ECO:0000256" key="14">
    <source>
        <dbReference type="ARBA" id="ARBA00023316"/>
    </source>
</evidence>
<evidence type="ECO:0000256" key="7">
    <source>
        <dbReference type="ARBA" id="ARBA00022676"/>
    </source>
</evidence>
<feature type="domain" description="Glycosyl transferase family 51" evidence="18">
    <location>
        <begin position="64"/>
        <end position="236"/>
    </location>
</feature>
<dbReference type="InterPro" id="IPR001460">
    <property type="entry name" value="PCN-bd_Tpept"/>
</dbReference>
<dbReference type="InterPro" id="IPR036950">
    <property type="entry name" value="PBP_transglycosylase"/>
</dbReference>
<keyword evidence="6" id="KW-0645">Protease</keyword>
<keyword evidence="4" id="KW-1003">Cell membrane</keyword>
<evidence type="ECO:0000256" key="6">
    <source>
        <dbReference type="ARBA" id="ARBA00022670"/>
    </source>
</evidence>
<evidence type="ECO:0000256" key="4">
    <source>
        <dbReference type="ARBA" id="ARBA00022475"/>
    </source>
</evidence>
<dbReference type="GO" id="GO:0030288">
    <property type="term" value="C:outer membrane-bounded periplasmic space"/>
    <property type="evidence" value="ECO:0007669"/>
    <property type="project" value="TreeGrafter"/>
</dbReference>
<feature type="domain" description="Penicillin-binding protein transpeptidase" evidence="17">
    <location>
        <begin position="334"/>
        <end position="605"/>
    </location>
</feature>
<keyword evidence="12" id="KW-0472">Membrane</keyword>
<comment type="similarity">
    <text evidence="3">In the N-terminal section; belongs to the glycosyltransferase 51 family.</text>
</comment>
<evidence type="ECO:0000313" key="19">
    <source>
        <dbReference type="EMBL" id="NJP36684.1"/>
    </source>
</evidence>
<dbReference type="GO" id="GO:0008658">
    <property type="term" value="F:penicillin binding"/>
    <property type="evidence" value="ECO:0007669"/>
    <property type="project" value="InterPro"/>
</dbReference>